<organism evidence="1 2">
    <name type="scientific">Oculimacula yallundae</name>
    <dbReference type="NCBI Taxonomy" id="86028"/>
    <lineage>
        <taxon>Eukaryota</taxon>
        <taxon>Fungi</taxon>
        <taxon>Dikarya</taxon>
        <taxon>Ascomycota</taxon>
        <taxon>Pezizomycotina</taxon>
        <taxon>Leotiomycetes</taxon>
        <taxon>Helotiales</taxon>
        <taxon>Ploettnerulaceae</taxon>
        <taxon>Oculimacula</taxon>
    </lineage>
</organism>
<comment type="caution">
    <text evidence="1">The sequence shown here is derived from an EMBL/GenBank/DDBJ whole genome shotgun (WGS) entry which is preliminary data.</text>
</comment>
<accession>A0ABR4D010</accession>
<reference evidence="1 2" key="1">
    <citation type="journal article" date="2024" name="Commun. Biol.">
        <title>Comparative genomic analysis of thermophilic fungi reveals convergent evolutionary adaptations and gene losses.</title>
        <authorList>
            <person name="Steindorff A.S."/>
            <person name="Aguilar-Pontes M.V."/>
            <person name="Robinson A.J."/>
            <person name="Andreopoulos B."/>
            <person name="LaButti K."/>
            <person name="Kuo A."/>
            <person name="Mondo S."/>
            <person name="Riley R."/>
            <person name="Otillar R."/>
            <person name="Haridas S."/>
            <person name="Lipzen A."/>
            <person name="Grimwood J."/>
            <person name="Schmutz J."/>
            <person name="Clum A."/>
            <person name="Reid I.D."/>
            <person name="Moisan M.C."/>
            <person name="Butler G."/>
            <person name="Nguyen T.T.M."/>
            <person name="Dewar K."/>
            <person name="Conant G."/>
            <person name="Drula E."/>
            <person name="Henrissat B."/>
            <person name="Hansel C."/>
            <person name="Singer S."/>
            <person name="Hutchinson M.I."/>
            <person name="de Vries R.P."/>
            <person name="Natvig D.O."/>
            <person name="Powell A.J."/>
            <person name="Tsang A."/>
            <person name="Grigoriev I.V."/>
        </authorList>
    </citation>
    <scope>NUCLEOTIDE SEQUENCE [LARGE SCALE GENOMIC DNA]</scope>
    <source>
        <strain evidence="1 2">CBS 494.80</strain>
    </source>
</reference>
<dbReference type="EMBL" id="JAZHXI010000002">
    <property type="protein sequence ID" value="KAL2074716.1"/>
    <property type="molecule type" value="Genomic_DNA"/>
</dbReference>
<dbReference type="Proteomes" id="UP001595075">
    <property type="component" value="Unassembled WGS sequence"/>
</dbReference>
<evidence type="ECO:0000313" key="1">
    <source>
        <dbReference type="EMBL" id="KAL2074716.1"/>
    </source>
</evidence>
<sequence>MHHPVLDSCRPTLQRSVHTVRWLYLVAAAQDQLQPGQGKARQVRSLILISSVRITTISTYQPFHPIYRSIYHLYISGLSSRNCCGRYFLVFSRIDIPTASHPSTV</sequence>
<name>A0ABR4D010_9HELO</name>
<gene>
    <name evidence="1" type="ORF">VTL71DRAFT_8495</name>
</gene>
<protein>
    <submittedName>
        <fullName evidence="1">Uncharacterized protein</fullName>
    </submittedName>
</protein>
<keyword evidence="2" id="KW-1185">Reference proteome</keyword>
<evidence type="ECO:0000313" key="2">
    <source>
        <dbReference type="Proteomes" id="UP001595075"/>
    </source>
</evidence>
<proteinExistence type="predicted"/>